<dbReference type="CDD" id="cd01189">
    <property type="entry name" value="INT_ICEBs1_C_like"/>
    <property type="match status" value="1"/>
</dbReference>
<dbReference type="Pfam" id="PF00589">
    <property type="entry name" value="Phage_integrase"/>
    <property type="match status" value="1"/>
</dbReference>
<evidence type="ECO:0000256" key="4">
    <source>
        <dbReference type="ARBA" id="ARBA00023172"/>
    </source>
</evidence>
<dbReference type="InterPro" id="IPR028259">
    <property type="entry name" value="AP2-like_int_N"/>
</dbReference>
<dbReference type="AlphaFoldDB" id="R6WJV6"/>
<dbReference type="PANTHER" id="PTHR30349">
    <property type="entry name" value="PHAGE INTEGRASE-RELATED"/>
    <property type="match status" value="1"/>
</dbReference>
<dbReference type="GO" id="GO:0015074">
    <property type="term" value="P:DNA integration"/>
    <property type="evidence" value="ECO:0007669"/>
    <property type="project" value="UniProtKB-KW"/>
</dbReference>
<feature type="region of interest" description="Disordered" evidence="6">
    <location>
        <begin position="32"/>
        <end position="51"/>
    </location>
</feature>
<dbReference type="InterPro" id="IPR011010">
    <property type="entry name" value="DNA_brk_join_enz"/>
</dbReference>
<dbReference type="InterPro" id="IPR010998">
    <property type="entry name" value="Integrase_recombinase_N"/>
</dbReference>
<evidence type="ECO:0000259" key="8">
    <source>
        <dbReference type="PROSITE" id="PS51900"/>
    </source>
</evidence>
<dbReference type="InterPro" id="IPR004107">
    <property type="entry name" value="Integrase_SAM-like_N"/>
</dbReference>
<gene>
    <name evidence="9" type="ORF">BN587_00050</name>
</gene>
<dbReference type="GO" id="GO:0003677">
    <property type="term" value="F:DNA binding"/>
    <property type="evidence" value="ECO:0007669"/>
    <property type="project" value="UniProtKB-UniRule"/>
</dbReference>
<feature type="domain" description="Core-binding (CB)" evidence="8">
    <location>
        <begin position="55"/>
        <end position="146"/>
    </location>
</feature>
<keyword evidence="2" id="KW-0229">DNA integration</keyword>
<feature type="domain" description="Tyr recombinase" evidence="7">
    <location>
        <begin position="169"/>
        <end position="353"/>
    </location>
</feature>
<dbReference type="Proteomes" id="UP000014937">
    <property type="component" value="Unassembled WGS sequence"/>
</dbReference>
<evidence type="ECO:0000313" key="9">
    <source>
        <dbReference type="EMBL" id="CDD09685.1"/>
    </source>
</evidence>
<keyword evidence="3 5" id="KW-0238">DNA-binding</keyword>
<dbReference type="InterPro" id="IPR002104">
    <property type="entry name" value="Integrase_catalytic"/>
</dbReference>
<dbReference type="HOGENOM" id="CLU_027562_17_0_9"/>
<dbReference type="EMBL" id="CBGL010000013">
    <property type="protein sequence ID" value="CDD09685.1"/>
    <property type="molecule type" value="Genomic_DNA"/>
</dbReference>
<dbReference type="InterPro" id="IPR044068">
    <property type="entry name" value="CB"/>
</dbReference>
<dbReference type="InterPro" id="IPR050090">
    <property type="entry name" value="Tyrosine_recombinase_XerCD"/>
</dbReference>
<protein>
    <submittedName>
        <fullName evidence="9">Phage integrase family protein</fullName>
    </submittedName>
</protein>
<evidence type="ECO:0000256" key="3">
    <source>
        <dbReference type="ARBA" id="ARBA00023125"/>
    </source>
</evidence>
<evidence type="ECO:0000256" key="2">
    <source>
        <dbReference type="ARBA" id="ARBA00022908"/>
    </source>
</evidence>
<dbReference type="Pfam" id="PF14657">
    <property type="entry name" value="Arm-DNA-bind_4"/>
    <property type="match status" value="1"/>
</dbReference>
<evidence type="ECO:0000256" key="1">
    <source>
        <dbReference type="ARBA" id="ARBA00008857"/>
    </source>
</evidence>
<dbReference type="Pfam" id="PF14659">
    <property type="entry name" value="Phage_int_SAM_3"/>
    <property type="match status" value="1"/>
</dbReference>
<keyword evidence="4" id="KW-0233">DNA recombination</keyword>
<evidence type="ECO:0000256" key="5">
    <source>
        <dbReference type="PROSITE-ProRule" id="PRU01248"/>
    </source>
</evidence>
<comment type="similarity">
    <text evidence="1">Belongs to the 'phage' integrase family.</text>
</comment>
<organism evidence="9">
    <name type="scientific">Phascolarctobacterium succinatutens CAG:287</name>
    <dbReference type="NCBI Taxonomy" id="1263101"/>
    <lineage>
        <taxon>Bacteria</taxon>
        <taxon>Bacillati</taxon>
        <taxon>Bacillota</taxon>
        <taxon>Negativicutes</taxon>
        <taxon>Acidaminococcales</taxon>
        <taxon>Acidaminococcaceae</taxon>
        <taxon>Phascolarctobacterium</taxon>
    </lineage>
</organism>
<dbReference type="PANTHER" id="PTHR30349:SF64">
    <property type="entry name" value="PROPHAGE INTEGRASE INTD-RELATED"/>
    <property type="match status" value="1"/>
</dbReference>
<dbReference type="SUPFAM" id="SSF56349">
    <property type="entry name" value="DNA breaking-rejoining enzymes"/>
    <property type="match status" value="1"/>
</dbReference>
<accession>R6WJV6</accession>
<name>R6WJV6_9FIRM</name>
<dbReference type="PROSITE" id="PS51900">
    <property type="entry name" value="CB"/>
    <property type="match status" value="1"/>
</dbReference>
<dbReference type="Gene3D" id="1.10.150.130">
    <property type="match status" value="1"/>
</dbReference>
<evidence type="ECO:0000259" key="7">
    <source>
        <dbReference type="PROSITE" id="PS51898"/>
    </source>
</evidence>
<dbReference type="GO" id="GO:0006310">
    <property type="term" value="P:DNA recombination"/>
    <property type="evidence" value="ECO:0007669"/>
    <property type="project" value="UniProtKB-KW"/>
</dbReference>
<dbReference type="PROSITE" id="PS51898">
    <property type="entry name" value="TYR_RECOMBINASE"/>
    <property type="match status" value="1"/>
</dbReference>
<dbReference type="InterPro" id="IPR013762">
    <property type="entry name" value="Integrase-like_cat_sf"/>
</dbReference>
<reference evidence="9" key="1">
    <citation type="submission" date="2012-11" db="EMBL/GenBank/DDBJ databases">
        <title>Dependencies among metagenomic species, viruses, plasmids and units of genetic variation.</title>
        <authorList>
            <person name="Nielsen H.B."/>
            <person name="Almeida M."/>
            <person name="Juncker A.S."/>
            <person name="Rasmussen S."/>
            <person name="Li J."/>
            <person name="Sunagawa S."/>
            <person name="Plichta D."/>
            <person name="Gautier L."/>
            <person name="Le Chatelier E."/>
            <person name="Peletier E."/>
            <person name="Bonde I."/>
            <person name="Nielsen T."/>
            <person name="Manichanh C."/>
            <person name="Arumugam M."/>
            <person name="Batto J."/>
            <person name="Santos M.B.Q.D."/>
            <person name="Blom N."/>
            <person name="Borruel N."/>
            <person name="Burgdorf K.S."/>
            <person name="Boumezbeur F."/>
            <person name="Casellas F."/>
            <person name="Dore J."/>
            <person name="Guarner F."/>
            <person name="Hansen T."/>
            <person name="Hildebrand F."/>
            <person name="Kaas R.S."/>
            <person name="Kennedy S."/>
            <person name="Kristiansen K."/>
            <person name="Kultima J.R."/>
            <person name="Leonard P."/>
            <person name="Levenez F."/>
            <person name="Lund O."/>
            <person name="Moumen B."/>
            <person name="Le Paslier D."/>
            <person name="Pons N."/>
            <person name="Pedersen O."/>
            <person name="Prifti E."/>
            <person name="Qin J."/>
            <person name="Raes J."/>
            <person name="Tap J."/>
            <person name="Tims S."/>
            <person name="Ussery D.W."/>
            <person name="Yamada T."/>
            <person name="MetaHit consortium"/>
            <person name="Renault P."/>
            <person name="Sicheritz-Ponten T."/>
            <person name="Bork P."/>
            <person name="Wang J."/>
            <person name="Brunak S."/>
            <person name="Ehrlich S.D."/>
        </authorList>
    </citation>
    <scope>NUCLEOTIDE SEQUENCE [LARGE SCALE GENOMIC DNA]</scope>
</reference>
<proteinExistence type="inferred from homology"/>
<dbReference type="Gene3D" id="1.10.443.10">
    <property type="entry name" value="Intergrase catalytic core"/>
    <property type="match status" value="1"/>
</dbReference>
<evidence type="ECO:0000256" key="6">
    <source>
        <dbReference type="SAM" id="MobiDB-lite"/>
    </source>
</evidence>
<dbReference type="RefSeq" id="WP_021719177.1">
    <property type="nucleotide sequence ID" value="NZ_FR892743.1"/>
</dbReference>
<comment type="caution">
    <text evidence="9">The sequence shown here is derived from an EMBL/GenBank/DDBJ whole genome shotgun (WGS) entry which is preliminary data.</text>
</comment>
<sequence length="369" mass="43356">MTVTKNLKTGKWDCAFWYKDWQGVRKHTTKRGFDKKRDAEKYESDMRNKTHTHDPKFSEVIAAYREELDSKLKLGELKQSTVDGKIQALEYYVLPFFENMNVDKVTPLQVMRWLALQNEKSEKERLSSRLLNRIRSELNQVFEFSKRNFGTKNNPVTLTDRVKPYSNDTRAKLWTVEQYKVFYDDIEIASHRVLFNIIFWAGLRIGEVLALKIEDISPYKIHVDKSLMRINNKDEYVISTTKTRSSVRDVEIPKYLYHQIMDYISTLYKVKAEDYIFDGIKPTAIRTYMRYHCIKLGLPRISPHILRHSYASMLYATTGDILAVAEQIGHADTNTTFKFYAHMMPEANRKAVDKLESLTVDNLPQNSEF</sequence>